<accession>A0A165FGC2</accession>
<dbReference type="GeneID" id="28895450"/>
<feature type="compositionally biased region" description="Polar residues" evidence="1">
    <location>
        <begin position="1418"/>
        <end position="1433"/>
    </location>
</feature>
<dbReference type="SUPFAM" id="SSF55874">
    <property type="entry name" value="ATPase domain of HSP90 chaperone/DNA topoisomerase II/histidine kinase"/>
    <property type="match status" value="1"/>
</dbReference>
<protein>
    <recommendedName>
        <fullName evidence="4">Protein NO VEIN C-terminal domain-containing protein</fullName>
    </recommendedName>
</protein>
<dbReference type="STRING" id="1328760.A0A165FGC2"/>
<dbReference type="EMBL" id="KV407462">
    <property type="protein sequence ID" value="KZF20943.1"/>
    <property type="molecule type" value="Genomic_DNA"/>
</dbReference>
<name>A0A165FGC2_XYLHT</name>
<dbReference type="InParanoid" id="A0A165FGC2"/>
<evidence type="ECO:0000313" key="2">
    <source>
        <dbReference type="EMBL" id="KZF20943.1"/>
    </source>
</evidence>
<dbReference type="PANTHER" id="PTHR32387">
    <property type="entry name" value="WU:FJ29H11"/>
    <property type="match status" value="1"/>
</dbReference>
<evidence type="ECO:0000256" key="1">
    <source>
        <dbReference type="SAM" id="MobiDB-lite"/>
    </source>
</evidence>
<sequence length="1702" mass="192662">MTSKEDAKRTVLGIAKGYGFVDDAILEEIESWNPDIRRIIEESMLAKDHLAAHSIKTLAKNIYGSDARFVFELLQNADDNRFTHATARGALPYVSFDVHPDRIIVECNEDGFTEHDLSAICTVGESTKAASYGYIGAKGIGFKSVFIAAWKVFIQSGNFSFYFKHEKGDLGLGMVLPVWKDTEEELPRPLTRMTLHLHQKGDPRELQHLHATIFKQLGDLQQTCLLFLRNLKRIRIAFYDDDGKLKRSKDFCIGNVDQHSVSIETVSTLADGETTTEKKNYHVTKHMATNLSKSDNRELPDTDEARRASSAAEVILAFPLTSDSKPLIEQHDIFAFLPVRESKFKFIIQSDFDTSASRQDIVTTSRRNMELLDGIASAFIKAVLEFCEHPSLCYTWPIFLPPLDDDFGSFWSGLSQKIKHLVSETPILKSRHRNDLRRVRDVVTLASDFIDKNGDPLIDDPVLDRFLAGAYPWSSSGALGKYGLSIMNFDVVIDQLHADLKTPASRMKSNLTSEDWHSAVARILSRILQEGGIKQISRLKKIEQLPLSGGQWVSAASGLMYLPTTAGISIPQGVALRILDPAAVTNQDRKKLFIQLGAVEPLINDVRTLILGLYRSNSLVSLAESKAHLHYLYLTHQPKQTKGNLMVYIYKNDGSAEYPHKEDFYLPSDHPYGPEALLKPTDTAPGLQVAFVHPEYLEGIPKSTDQSHLSWEKWLHSAVGVRERLRLVSRNGDTLSEIWFYVAKHRPKQLLGLLEYLWKNPRLDFKKDYTLESKIYETSAKELCIAEFSLTCGLNLTYLPLPQLQQQCLHFMNGAKNFPFLELEEPVSSEELNAKWKFLHTDFCVGMNDDFEFLFDILHWIHKAKPRSLSGREIELLLDLYVAIDAKILSTVDQEASRDDILGGFDDHIFVPGQNGLERCWASPEECLWDAPPAMMTKYSLKHQYTPLLSKHHMNLLPHFFQHTIGLSGASWTDLTGELEHLRDNDCQDFDHVLSLYIYLNDMVTGQLADSLRHKFSTENLIFVERQGVVGWHKTSECLWSSTTEIRGKVTLNDHYEDLKDFFIKTLGVKTLTLQMVYDELLQTSPQKTLDEIKNTIWSFNALLQTESSHVNPEALLKASVFPIEYQNGAKTLTSASTEFAIADREYLATRFRGRIKLLDYNLADVRRLQPFFEWANLTYRYLSAAIREITSVSEGVKRPISVVNRNLKRKAHALLRIAATFNSPRYQVDAVGLYQRLCKAEVVETTGISSVLQISQDGQLAEVTETIGDMHIDDGSSGLTIYVPMDKKAQDFCFASPLPTHLADWLMRNPTTQICDKVESELITALTTLLYADFSIVDDILDRQGIIQVSVPYEDAEIVGDDAERLVHPVDEDAPSSQQYEISDQLHTESLDEDEASPQKYEISDQSDTEPLEESTESLQIPTPYESSNNVSEQVITRQSRMASHQSVATYIRPAPATSVDFPRSAEDTQYLRLLNKVVQAARNAQFPSRGAFDMTGLLIALPREGSFASFDGFDVGDRFRSSSQLERDKKIGAAGELYVFELLSCLNPPLQGWSRENWQSTIRRYVTIHPEYADMHDWNGRETADITYNDTAGELTAMLADCGYLEYDDDWQNASPKYYIEVKTTTGPCHTPFYMSKHQYKRMRDIHDANDCSEVYIILRIFGLESNNIGMSVYFDPEQMRQCGQLAFTGETWSVVPGGS</sequence>
<evidence type="ECO:0000313" key="3">
    <source>
        <dbReference type="Proteomes" id="UP000076632"/>
    </source>
</evidence>
<dbReference type="OMA" id="YGYIGAK"/>
<dbReference type="InterPro" id="IPR036890">
    <property type="entry name" value="HATPase_C_sf"/>
</dbReference>
<organism evidence="2 3">
    <name type="scientific">Xylona heveae (strain CBS 132557 / TC161)</name>
    <dbReference type="NCBI Taxonomy" id="1328760"/>
    <lineage>
        <taxon>Eukaryota</taxon>
        <taxon>Fungi</taxon>
        <taxon>Dikarya</taxon>
        <taxon>Ascomycota</taxon>
        <taxon>Pezizomycotina</taxon>
        <taxon>Xylonomycetes</taxon>
        <taxon>Xylonales</taxon>
        <taxon>Xylonaceae</taxon>
        <taxon>Xylona</taxon>
    </lineage>
</organism>
<dbReference type="Proteomes" id="UP000076632">
    <property type="component" value="Unassembled WGS sequence"/>
</dbReference>
<feature type="region of interest" description="Disordered" evidence="1">
    <location>
        <begin position="1389"/>
        <end position="1433"/>
    </location>
</feature>
<feature type="compositionally biased region" description="Acidic residues" evidence="1">
    <location>
        <begin position="1406"/>
        <end position="1417"/>
    </location>
</feature>
<reference evidence="2 3" key="1">
    <citation type="journal article" date="2016" name="Fungal Biol.">
        <title>The genome of Xylona heveae provides a window into fungal endophytism.</title>
        <authorList>
            <person name="Gazis R."/>
            <person name="Kuo A."/>
            <person name="Riley R."/>
            <person name="LaButti K."/>
            <person name="Lipzen A."/>
            <person name="Lin J."/>
            <person name="Amirebrahimi M."/>
            <person name="Hesse C.N."/>
            <person name="Spatafora J.W."/>
            <person name="Henrissat B."/>
            <person name="Hainaut M."/>
            <person name="Grigoriev I.V."/>
            <person name="Hibbett D.S."/>
        </authorList>
    </citation>
    <scope>NUCLEOTIDE SEQUENCE [LARGE SCALE GENOMIC DNA]</scope>
    <source>
        <strain evidence="2 3">TC161</strain>
    </source>
</reference>
<keyword evidence="3" id="KW-1185">Reference proteome</keyword>
<dbReference type="NCBIfam" id="NF047352">
    <property type="entry name" value="P_loop_sacsin"/>
    <property type="match status" value="1"/>
</dbReference>
<evidence type="ECO:0008006" key="4">
    <source>
        <dbReference type="Google" id="ProtNLM"/>
    </source>
</evidence>
<dbReference type="InterPro" id="IPR052957">
    <property type="entry name" value="Auxin_embryo_med"/>
</dbReference>
<dbReference type="RefSeq" id="XP_018186498.1">
    <property type="nucleotide sequence ID" value="XM_018330313.1"/>
</dbReference>
<proteinExistence type="predicted"/>
<dbReference type="Gene3D" id="3.30.565.10">
    <property type="entry name" value="Histidine kinase-like ATPase, C-terminal domain"/>
    <property type="match status" value="1"/>
</dbReference>
<gene>
    <name evidence="2" type="ORF">L228DRAFT_223072</name>
</gene>
<dbReference type="OrthoDB" id="1262810at2759"/>
<dbReference type="PANTHER" id="PTHR32387:SF0">
    <property type="entry name" value="PROTEIN NO VEIN"/>
    <property type="match status" value="1"/>
</dbReference>